<dbReference type="EMBL" id="MDYN01000014">
    <property type="protein sequence ID" value="OQD83992.1"/>
    <property type="molecule type" value="Genomic_DNA"/>
</dbReference>
<sequence length="124" mass="13951">MLGEIFQYFEETWRIAVFLGTVLLPFMLKFLLSLAIIIGIVFVVLFISGAIVVSLGFVDLPPEKNKQQTTSQSAKEEATSPPKACEDSPDPTSFAGDRKRRLEIEVEILEEVLHERREELAKLA</sequence>
<feature type="region of interest" description="Disordered" evidence="1">
    <location>
        <begin position="62"/>
        <end position="98"/>
    </location>
</feature>
<name>A0A1V6Q539_9EURO</name>
<evidence type="ECO:0000256" key="1">
    <source>
        <dbReference type="SAM" id="MobiDB-lite"/>
    </source>
</evidence>
<protein>
    <submittedName>
        <fullName evidence="3">Uncharacterized protein</fullName>
    </submittedName>
</protein>
<keyword evidence="2" id="KW-1133">Transmembrane helix</keyword>
<keyword evidence="2" id="KW-0812">Transmembrane</keyword>
<keyword evidence="4" id="KW-1185">Reference proteome</keyword>
<dbReference type="AlphaFoldDB" id="A0A1V6Q539"/>
<evidence type="ECO:0000256" key="2">
    <source>
        <dbReference type="SAM" id="Phobius"/>
    </source>
</evidence>
<accession>A0A1V6Q539</accession>
<dbReference type="Proteomes" id="UP000191672">
    <property type="component" value="Unassembled WGS sequence"/>
</dbReference>
<proteinExistence type="predicted"/>
<feature type="transmembrane region" description="Helical" evidence="2">
    <location>
        <begin position="34"/>
        <end position="58"/>
    </location>
</feature>
<gene>
    <name evidence="3" type="ORF">PENANT_c014G01083</name>
</gene>
<organism evidence="3 4">
    <name type="scientific">Penicillium antarcticum</name>
    <dbReference type="NCBI Taxonomy" id="416450"/>
    <lineage>
        <taxon>Eukaryota</taxon>
        <taxon>Fungi</taxon>
        <taxon>Dikarya</taxon>
        <taxon>Ascomycota</taxon>
        <taxon>Pezizomycotina</taxon>
        <taxon>Eurotiomycetes</taxon>
        <taxon>Eurotiomycetidae</taxon>
        <taxon>Eurotiales</taxon>
        <taxon>Aspergillaceae</taxon>
        <taxon>Penicillium</taxon>
    </lineage>
</organism>
<keyword evidence="2" id="KW-0472">Membrane</keyword>
<feature type="transmembrane region" description="Helical" evidence="2">
    <location>
        <begin position="12"/>
        <end position="28"/>
    </location>
</feature>
<evidence type="ECO:0000313" key="4">
    <source>
        <dbReference type="Proteomes" id="UP000191672"/>
    </source>
</evidence>
<reference evidence="4" key="1">
    <citation type="journal article" date="2017" name="Nat. Microbiol.">
        <title>Global analysis of biosynthetic gene clusters reveals vast potential of secondary metabolite production in Penicillium species.</title>
        <authorList>
            <person name="Nielsen J.C."/>
            <person name="Grijseels S."/>
            <person name="Prigent S."/>
            <person name="Ji B."/>
            <person name="Dainat J."/>
            <person name="Nielsen K.F."/>
            <person name="Frisvad J.C."/>
            <person name="Workman M."/>
            <person name="Nielsen J."/>
        </authorList>
    </citation>
    <scope>NUCLEOTIDE SEQUENCE [LARGE SCALE GENOMIC DNA]</scope>
    <source>
        <strain evidence="4">IBT 31811</strain>
    </source>
</reference>
<comment type="caution">
    <text evidence="3">The sequence shown here is derived from an EMBL/GenBank/DDBJ whole genome shotgun (WGS) entry which is preliminary data.</text>
</comment>
<evidence type="ECO:0000313" key="3">
    <source>
        <dbReference type="EMBL" id="OQD83992.1"/>
    </source>
</evidence>